<evidence type="ECO:0000313" key="2">
    <source>
        <dbReference type="Proteomes" id="UP000789525"/>
    </source>
</evidence>
<accession>A0ACA9LUP7</accession>
<evidence type="ECO:0000313" key="1">
    <source>
        <dbReference type="EMBL" id="CAG8545467.1"/>
    </source>
</evidence>
<comment type="caution">
    <text evidence="1">The sequence shown here is derived from an EMBL/GenBank/DDBJ whole genome shotgun (WGS) entry which is preliminary data.</text>
</comment>
<gene>
    <name evidence="1" type="ORF">ACOLOM_LOCUS4638</name>
</gene>
<name>A0ACA9LUP7_9GLOM</name>
<proteinExistence type="predicted"/>
<protein>
    <submittedName>
        <fullName evidence="1">3637_t:CDS:1</fullName>
    </submittedName>
</protein>
<organism evidence="1 2">
    <name type="scientific">Acaulospora colombiana</name>
    <dbReference type="NCBI Taxonomy" id="27376"/>
    <lineage>
        <taxon>Eukaryota</taxon>
        <taxon>Fungi</taxon>
        <taxon>Fungi incertae sedis</taxon>
        <taxon>Mucoromycota</taxon>
        <taxon>Glomeromycotina</taxon>
        <taxon>Glomeromycetes</taxon>
        <taxon>Diversisporales</taxon>
        <taxon>Acaulosporaceae</taxon>
        <taxon>Acaulospora</taxon>
    </lineage>
</organism>
<dbReference type="EMBL" id="CAJVPT010007824">
    <property type="protein sequence ID" value="CAG8545467.1"/>
    <property type="molecule type" value="Genomic_DNA"/>
</dbReference>
<keyword evidence="2" id="KW-1185">Reference proteome</keyword>
<dbReference type="Proteomes" id="UP000789525">
    <property type="component" value="Unassembled WGS sequence"/>
</dbReference>
<sequence>MSISISTEVNRINALIAKLRTKNTALTNNNPRIVAVEKQANNILNNLGVKIEMEDTFETKMGKIVKGEINFIDKKINEILTNFGESYSIDETLRSKIERIVRITQGNRYIRFNTGFYYYIQVNDLDKTYRILRYKNYSDEIQRYSIGHEHDTDSYLRGPPSIVLETTTATRYIDLNSTITRYMQLFHELMVSTLEDEKSAIGGKDVIVEIDESKFDVQKYHKGRLVDGAWVIGGIERNDKRKMFLRVVEKRDADTIRDIIVRYVKPGSIIMTNCWRGYKDLEELGVTHMTVNHNECFVDPETGAYTNTIEGTWGNVKLKVRPRNRNKSLIDDHLLEFIW</sequence>
<reference evidence="1" key="1">
    <citation type="submission" date="2021-06" db="EMBL/GenBank/DDBJ databases">
        <authorList>
            <person name="Kallberg Y."/>
            <person name="Tangrot J."/>
            <person name="Rosling A."/>
        </authorList>
    </citation>
    <scope>NUCLEOTIDE SEQUENCE</scope>
    <source>
        <strain evidence="1">CL356</strain>
    </source>
</reference>